<evidence type="ECO:0000256" key="11">
    <source>
        <dbReference type="ARBA" id="ARBA00082544"/>
    </source>
</evidence>
<evidence type="ECO:0000256" key="12">
    <source>
        <dbReference type="RuleBase" id="RU000363"/>
    </source>
</evidence>
<dbReference type="AlphaFoldDB" id="A0AA39L5J6"/>
<proteinExistence type="inferred from homology"/>
<reference evidence="13" key="1">
    <citation type="submission" date="2022-10" db="EMBL/GenBank/DDBJ databases">
        <title>Determination and structural analysis of whole genome sequence of Sarocladium strictum F4-1.</title>
        <authorList>
            <person name="Hu L."/>
            <person name="Jiang Y."/>
        </authorList>
    </citation>
    <scope>NUCLEOTIDE SEQUENCE</scope>
    <source>
        <strain evidence="13">F4-1</strain>
    </source>
</reference>
<keyword evidence="7" id="KW-0443">Lipid metabolism</keyword>
<keyword evidence="4" id="KW-0521">NADP</keyword>
<dbReference type="Pfam" id="PF00106">
    <property type="entry name" value="adh_short"/>
    <property type="match status" value="1"/>
</dbReference>
<evidence type="ECO:0000256" key="2">
    <source>
        <dbReference type="ARBA" id="ARBA00006484"/>
    </source>
</evidence>
<comment type="caution">
    <text evidence="13">The sequence shown here is derived from an EMBL/GenBank/DDBJ whole genome shotgun (WGS) entry which is preliminary data.</text>
</comment>
<evidence type="ECO:0000256" key="1">
    <source>
        <dbReference type="ARBA" id="ARBA00004141"/>
    </source>
</evidence>
<evidence type="ECO:0000313" key="14">
    <source>
        <dbReference type="Proteomes" id="UP001175261"/>
    </source>
</evidence>
<keyword evidence="6" id="KW-0560">Oxidoreductase</keyword>
<organism evidence="13 14">
    <name type="scientific">Sarocladium strictum</name>
    <name type="common">Black bundle disease fungus</name>
    <name type="synonym">Acremonium strictum</name>
    <dbReference type="NCBI Taxonomy" id="5046"/>
    <lineage>
        <taxon>Eukaryota</taxon>
        <taxon>Fungi</taxon>
        <taxon>Dikarya</taxon>
        <taxon>Ascomycota</taxon>
        <taxon>Pezizomycotina</taxon>
        <taxon>Sordariomycetes</taxon>
        <taxon>Hypocreomycetidae</taxon>
        <taxon>Hypocreales</taxon>
        <taxon>Sarocladiaceae</taxon>
        <taxon>Sarocladium</taxon>
    </lineage>
</organism>
<dbReference type="Gene3D" id="3.40.50.720">
    <property type="entry name" value="NAD(P)-binding Rossmann-like Domain"/>
    <property type="match status" value="1"/>
</dbReference>
<sequence length="364" mass="38924">MASLIGSPAGNAIDAARRFVLSPLFSGPLLLAATTAPDSARGLLEIISQRLATLGLSSTTFPDKQRFTLALRVLFGVSLVRFVNKKLGSIAANAWRLRTPDGWEWRNEVAVVTGGSGGIGGKITERLAKLGVKVAVLDLTELPQALQQHPHVRFYQCDITSFESVAKAAEAIHNDLGHPSILINNAGIANQDPMPILDDSEAFLKKVFAVNCVGLWATTKHLLPHMIEQNKGHVVTVSSIAAFTTFPGGVAYSASKAAALSFHEGLTTELKHMYKAPNVLTTVFHPNFVRTPLLGRMIEGLEKAGVRLMDPDVVAEAVVAQIISKKGAQVFVPAPSSVVSGIRGWSTWLQEIVRDGSGKIAARS</sequence>
<evidence type="ECO:0000256" key="6">
    <source>
        <dbReference type="ARBA" id="ARBA00023002"/>
    </source>
</evidence>
<evidence type="ECO:0000256" key="8">
    <source>
        <dbReference type="ARBA" id="ARBA00023136"/>
    </source>
</evidence>
<dbReference type="InterPro" id="IPR036291">
    <property type="entry name" value="NAD(P)-bd_dom_sf"/>
</dbReference>
<evidence type="ECO:0000256" key="5">
    <source>
        <dbReference type="ARBA" id="ARBA00022989"/>
    </source>
</evidence>
<evidence type="ECO:0000256" key="4">
    <source>
        <dbReference type="ARBA" id="ARBA00022857"/>
    </source>
</evidence>
<keyword evidence="8" id="KW-0472">Membrane</keyword>
<evidence type="ECO:0000256" key="9">
    <source>
        <dbReference type="ARBA" id="ARBA00059620"/>
    </source>
</evidence>
<evidence type="ECO:0000256" key="3">
    <source>
        <dbReference type="ARBA" id="ARBA00022692"/>
    </source>
</evidence>
<dbReference type="GO" id="GO:0016020">
    <property type="term" value="C:membrane"/>
    <property type="evidence" value="ECO:0007669"/>
    <property type="project" value="UniProtKB-SubCell"/>
</dbReference>
<protein>
    <recommendedName>
        <fullName evidence="10">Short-chain dehydrogenase/reductase 3</fullName>
    </recommendedName>
    <alternativeName>
        <fullName evidence="11">Retinal short-chain dehydrogenase/reductase 1</fullName>
    </alternativeName>
</protein>
<dbReference type="InterPro" id="IPR002347">
    <property type="entry name" value="SDR_fam"/>
</dbReference>
<dbReference type="SUPFAM" id="SSF51735">
    <property type="entry name" value="NAD(P)-binding Rossmann-fold domains"/>
    <property type="match status" value="1"/>
</dbReference>
<keyword evidence="5" id="KW-1133">Transmembrane helix</keyword>
<dbReference type="EMBL" id="JAPDFR010000008">
    <property type="protein sequence ID" value="KAK0384679.1"/>
    <property type="molecule type" value="Genomic_DNA"/>
</dbReference>
<comment type="similarity">
    <text evidence="2 12">Belongs to the short-chain dehydrogenases/reductases (SDR) family.</text>
</comment>
<comment type="function">
    <text evidence="9">Catalyzes the reduction of all-trans-retinal to all-trans-retinol in the presence of NADPH.</text>
</comment>
<accession>A0AA39L5J6</accession>
<evidence type="ECO:0000256" key="10">
    <source>
        <dbReference type="ARBA" id="ARBA00068717"/>
    </source>
</evidence>
<dbReference type="PANTHER" id="PTHR24322:SF736">
    <property type="entry name" value="RETINOL DEHYDROGENASE 10"/>
    <property type="match status" value="1"/>
</dbReference>
<evidence type="ECO:0000313" key="13">
    <source>
        <dbReference type="EMBL" id="KAK0384679.1"/>
    </source>
</evidence>
<dbReference type="FunFam" id="3.40.50.720:FF:000131">
    <property type="entry name" value="Short-chain dehydrogenase/reductase 3"/>
    <property type="match status" value="1"/>
</dbReference>
<evidence type="ECO:0000256" key="7">
    <source>
        <dbReference type="ARBA" id="ARBA00023098"/>
    </source>
</evidence>
<comment type="subcellular location">
    <subcellularLocation>
        <location evidence="1">Membrane</location>
        <topology evidence="1">Multi-pass membrane protein</topology>
    </subcellularLocation>
</comment>
<dbReference type="Proteomes" id="UP001175261">
    <property type="component" value="Unassembled WGS sequence"/>
</dbReference>
<keyword evidence="14" id="KW-1185">Reference proteome</keyword>
<gene>
    <name evidence="13" type="ORF">NLU13_8765</name>
</gene>
<dbReference type="PANTHER" id="PTHR24322">
    <property type="entry name" value="PKSB"/>
    <property type="match status" value="1"/>
</dbReference>
<dbReference type="GO" id="GO:0052650">
    <property type="term" value="F:all-trans-retinol dehydrogenase (NADP+) activity"/>
    <property type="evidence" value="ECO:0007669"/>
    <property type="project" value="UniProtKB-ARBA"/>
</dbReference>
<dbReference type="PRINTS" id="PR00080">
    <property type="entry name" value="SDRFAMILY"/>
</dbReference>
<dbReference type="PRINTS" id="PR00081">
    <property type="entry name" value="GDHRDH"/>
</dbReference>
<name>A0AA39L5J6_SARSR</name>
<keyword evidence="3" id="KW-0812">Transmembrane</keyword>